<name>A0ABM9CAH0_9BACL</name>
<keyword evidence="3" id="KW-1185">Reference proteome</keyword>
<sequence>MNQQFSSAEELMDHLKKQIIQYSQDDSVDIIDLKSNNLSYTQASDLSNLLVERNSINSLWNVSADLPITSHRRKIGKFIVFGKKLVRKFLRWYVSKPFEAQTSFNGAVTRSINELTNIVQQMKAKDEENEEIIKEQRSIIDNLEKNIMDLNKKLITSEASFSQKIIASETSFSQNIEQIRLQMDEEAFSKSGALNAIIEQFNQFSEQLLNRFQKSDKDLKAEISFLQYRIRQIKKSAENNKLIVPENLNANNIDDTSNSISNINSFADTNSFDYLDFENRFRGSVEEIKNRQKVYLPYFLNKQNILDIGCGRGEFIELLIENNISVRGIDLNREMVEYCQDRGLPVEYNDAINYLKLINNNELGGLFLGQVIEHMPFEQIISLVELAYKKLKPGAYLIMETPNPLSLAIFYRTFYVDPTHVKPVHPLTIQYVVESSGFADTELVYSSRVEPNWWVPKLETEDVNAIKNIAEFNEGINRVNELLFGNLDYAIIAKK</sequence>
<evidence type="ECO:0000313" key="2">
    <source>
        <dbReference type="EMBL" id="CAH1208521.1"/>
    </source>
</evidence>
<gene>
    <name evidence="2" type="ORF">PAECIP111891_03234</name>
</gene>
<dbReference type="PANTHER" id="PTHR43861">
    <property type="entry name" value="TRANS-ACONITATE 2-METHYLTRANSFERASE-RELATED"/>
    <property type="match status" value="1"/>
</dbReference>
<dbReference type="Proteomes" id="UP000838821">
    <property type="component" value="Unassembled WGS sequence"/>
</dbReference>
<protein>
    <recommendedName>
        <fullName evidence="4">Methyltransferase domain-containing protein</fullName>
    </recommendedName>
</protein>
<comment type="caution">
    <text evidence="2">The sequence shown here is derived from an EMBL/GenBank/DDBJ whole genome shotgun (WGS) entry which is preliminary data.</text>
</comment>
<dbReference type="EMBL" id="CAKMMW010000008">
    <property type="protein sequence ID" value="CAH1208521.1"/>
    <property type="molecule type" value="Genomic_DNA"/>
</dbReference>
<evidence type="ECO:0000256" key="1">
    <source>
        <dbReference type="SAM" id="Coils"/>
    </source>
</evidence>
<dbReference type="RefSeq" id="WP_236288653.1">
    <property type="nucleotide sequence ID" value="NZ_CAKMMW010000008.1"/>
</dbReference>
<accession>A0ABM9CAH0</accession>
<dbReference type="SUPFAM" id="SSF53335">
    <property type="entry name" value="S-adenosyl-L-methionine-dependent methyltransferases"/>
    <property type="match status" value="1"/>
</dbReference>
<proteinExistence type="predicted"/>
<reference evidence="2" key="1">
    <citation type="submission" date="2022-01" db="EMBL/GenBank/DDBJ databases">
        <authorList>
            <person name="Criscuolo A."/>
        </authorList>
    </citation>
    <scope>NUCLEOTIDE SEQUENCE</scope>
    <source>
        <strain evidence="2">CIP111891</strain>
    </source>
</reference>
<dbReference type="CDD" id="cd02440">
    <property type="entry name" value="AdoMet_MTases"/>
    <property type="match status" value="1"/>
</dbReference>
<evidence type="ECO:0008006" key="4">
    <source>
        <dbReference type="Google" id="ProtNLM"/>
    </source>
</evidence>
<feature type="coiled-coil region" evidence="1">
    <location>
        <begin position="115"/>
        <end position="160"/>
    </location>
</feature>
<dbReference type="InterPro" id="IPR029063">
    <property type="entry name" value="SAM-dependent_MTases_sf"/>
</dbReference>
<evidence type="ECO:0000313" key="3">
    <source>
        <dbReference type="Proteomes" id="UP000838821"/>
    </source>
</evidence>
<dbReference type="Pfam" id="PF13489">
    <property type="entry name" value="Methyltransf_23"/>
    <property type="match status" value="1"/>
</dbReference>
<dbReference type="Gene3D" id="3.40.50.150">
    <property type="entry name" value="Vaccinia Virus protein VP39"/>
    <property type="match status" value="1"/>
</dbReference>
<organism evidence="2 3">
    <name type="scientific">Paenibacillus allorhizoplanae</name>
    <dbReference type="NCBI Taxonomy" id="2905648"/>
    <lineage>
        <taxon>Bacteria</taxon>
        <taxon>Bacillati</taxon>
        <taxon>Bacillota</taxon>
        <taxon>Bacilli</taxon>
        <taxon>Bacillales</taxon>
        <taxon>Paenibacillaceae</taxon>
        <taxon>Paenibacillus</taxon>
    </lineage>
</organism>
<keyword evidence="1" id="KW-0175">Coiled coil</keyword>